<reference evidence="3 5" key="1">
    <citation type="journal article" date="2014" name="ISME J.">
        <title>Trehalose/2-sulfotrehalose biosynthesis and glycine-betaine uptake are widely spread mechanisms for osmoadaptation in the Halobacteriales.</title>
        <authorList>
            <person name="Youssef N.H."/>
            <person name="Savage-Ashlock K.N."/>
            <person name="McCully A.L."/>
            <person name="Luedtke B."/>
            <person name="Shaw E.I."/>
            <person name="Hoff W.D."/>
            <person name="Elshahed M.S."/>
        </authorList>
    </citation>
    <scope>NUCLEOTIDE SEQUENCE [LARGE SCALE GENOMIC DNA]</scope>
    <source>
        <strain evidence="3 5">DX253</strain>
    </source>
</reference>
<dbReference type="Pfam" id="PF05147">
    <property type="entry name" value="LANC_like"/>
    <property type="match status" value="1"/>
</dbReference>
<gene>
    <name evidence="4" type="ORF">SAMN05444342_2764</name>
    <name evidence="3" type="ORF">ZOD2009_20422</name>
</gene>
<protein>
    <submittedName>
        <fullName evidence="3">Lanthionine synthetase C family protein</fullName>
    </submittedName>
    <submittedName>
        <fullName evidence="4">Type 2 lantibiotic biosynthesis protein LanM</fullName>
    </submittedName>
</protein>
<dbReference type="PATRIC" id="fig|797209.4.peg.3997"/>
<evidence type="ECO:0000259" key="2">
    <source>
        <dbReference type="Pfam" id="PF13575"/>
    </source>
</evidence>
<reference evidence="4" key="3">
    <citation type="submission" date="2016-11" db="EMBL/GenBank/DDBJ databases">
        <authorList>
            <person name="Jaros S."/>
            <person name="Januszkiewicz K."/>
            <person name="Wedrychowicz H."/>
        </authorList>
    </citation>
    <scope>NUCLEOTIDE SEQUENCE [LARGE SCALE GENOMIC DNA]</scope>
    <source>
        <strain evidence="4">DX253</strain>
    </source>
</reference>
<dbReference type="EMBL" id="FRAN01000004">
    <property type="protein sequence ID" value="SHL02145.1"/>
    <property type="molecule type" value="Genomic_DNA"/>
</dbReference>
<evidence type="ECO:0000313" key="6">
    <source>
        <dbReference type="Proteomes" id="UP000184203"/>
    </source>
</evidence>
<organism evidence="3 5">
    <name type="scientific">Haladaptatus paucihalophilus DX253</name>
    <dbReference type="NCBI Taxonomy" id="797209"/>
    <lineage>
        <taxon>Archaea</taxon>
        <taxon>Methanobacteriati</taxon>
        <taxon>Methanobacteriota</taxon>
        <taxon>Stenosarchaea group</taxon>
        <taxon>Halobacteria</taxon>
        <taxon>Halobacteriales</taxon>
        <taxon>Haladaptataceae</taxon>
        <taxon>Haladaptatus</taxon>
    </lineage>
</organism>
<reference evidence="6" key="2">
    <citation type="submission" date="2016-11" db="EMBL/GenBank/DDBJ databases">
        <authorList>
            <person name="Varghese N."/>
            <person name="Submissions S."/>
        </authorList>
    </citation>
    <scope>NUCLEOTIDE SEQUENCE [LARGE SCALE GENOMIC DNA]</scope>
    <source>
        <strain evidence="6">DX253</strain>
    </source>
</reference>
<sequence length="1050" mass="117113">MDTTFTKQERREIAGRARTVHERVEGPPNEPGAEPPIEPEQILHEWKDKFPDEAAFYERLRRDGLTEETVREQLAATRWPADHPLPDWIHTVEEMVRHVEATPTADRHAIGVTVPEETPFVELLASIAEYARQRLPTGTVTIDAMSPMVEGFVSQLSKTCVRPLYVEFKSFVEYHDPELAKADPGDVANPDTTYYDQFIDAMFEHGFKNLFVEYPVLGRQVVVFVENWIDAITEVCERLERDEMTLRERFGVEGNITALSPLADDVHGGGRIPVRVSFETGDVIYKPRPVDGGVAFYTILERLDEYLSLPSFETPTYVPREEYGWMEYVEYRDVPNETAATRYYERAGAMLCVAYALNFTDCQLENLIVDGENPMIVDGETLFHPHMDADAKQVPEEIFDVMDGSVLLTALLPWSAGDPREPDKQGLAASVAGFGRKSGQTQLANRSLPSVEAVNTDVMSVKEEEMTVGLSTNTPSIGGEDQSPDDYIDALVRGFEETHETIRRLHVDGKFLSTIATYDLIDGIENRLVYRATMQYRSIRRSTTARNPLRDGARFTVEFEDLAVPFFDGRIKTDRHWELYEAERRDLRRQDIPRFTSRPDQRRLFHHGEPLDVVADESGYNHAKRRLDAMDEDDLAEQVWLLRQIYDTAEPDESTPEPTEITEDRLQRDAEELFDDVMDAAIDTPDGHGWISVCPTNTMVNLAPASYSLFWGRGGIALSAAALYDATGEQRYRRVVSETLDPLLEDLSSGDFSASLGGTKGVGSVVYTLSVIAELLDDDAYRAGALAATQKVTAEKLARDDVFDVMEGSAGTLLGLLAYYERYGESSVLDRAIECGERLLEARVTVNGCRVWNTGDRETPITGFSHGSSGIAYALARLAAATDDARYAEAAREALDFESSLYAPDRDNWASSSAVENYRDRWCHGRAGIALARIGISEQLNDSSLLPTVNDALSATATERPSHLDNVCCGNLGRVETILVGARRADGDLDAAETLLGRCLTRRDRGGVLSLPGHSEAFVNPTFFDGISGAIYTLLRLRDPDSLPSVLLLE</sequence>
<dbReference type="NCBIfam" id="TIGR03897">
    <property type="entry name" value="lanti_2_LanM"/>
    <property type="match status" value="1"/>
</dbReference>
<dbReference type="CDD" id="cd04792">
    <property type="entry name" value="LanM-like"/>
    <property type="match status" value="1"/>
</dbReference>
<proteinExistence type="predicted"/>
<feature type="compositionally biased region" description="Basic and acidic residues" evidence="1">
    <location>
        <begin position="7"/>
        <end position="25"/>
    </location>
</feature>
<evidence type="ECO:0000256" key="1">
    <source>
        <dbReference type="SAM" id="MobiDB-lite"/>
    </source>
</evidence>
<dbReference type="RefSeq" id="WP_007983023.1">
    <property type="nucleotide sequence ID" value="NZ_AEMG01000029.1"/>
</dbReference>
<name>E7QZ77_HALPU</name>
<dbReference type="STRING" id="797209.GCA_000376445_03557"/>
<dbReference type="InterPro" id="IPR012341">
    <property type="entry name" value="6hp_glycosidase-like_sf"/>
</dbReference>
<feature type="compositionally biased region" description="Pro residues" evidence="1">
    <location>
        <begin position="28"/>
        <end position="37"/>
    </location>
</feature>
<dbReference type="GO" id="GO:0031179">
    <property type="term" value="P:peptide modification"/>
    <property type="evidence" value="ECO:0007669"/>
    <property type="project" value="InterPro"/>
</dbReference>
<dbReference type="eggNOG" id="arCOG02007">
    <property type="taxonomic scope" value="Archaea"/>
</dbReference>
<feature type="domain" description="Lantibiotic biosynthesis protein dehydration" evidence="2">
    <location>
        <begin position="214"/>
        <end position="597"/>
    </location>
</feature>
<accession>E7QZ77</accession>
<dbReference type="PIRSF" id="PIRSF037228">
    <property type="entry name" value="Lant_mod_RumM"/>
    <property type="match status" value="1"/>
</dbReference>
<dbReference type="EMBL" id="AEMG01000029">
    <property type="protein sequence ID" value="EFW89998.1"/>
    <property type="molecule type" value="Genomic_DNA"/>
</dbReference>
<evidence type="ECO:0000313" key="4">
    <source>
        <dbReference type="EMBL" id="SHL02145.1"/>
    </source>
</evidence>
<dbReference type="Gene3D" id="1.50.10.10">
    <property type="match status" value="1"/>
</dbReference>
<evidence type="ECO:0000313" key="3">
    <source>
        <dbReference type="EMBL" id="EFW89998.1"/>
    </source>
</evidence>
<dbReference type="AlphaFoldDB" id="E7QZ77"/>
<dbReference type="InterPro" id="IPR025410">
    <property type="entry name" value="Lant_dehyd"/>
</dbReference>
<dbReference type="OrthoDB" id="271351at2157"/>
<keyword evidence="6" id="KW-1185">Reference proteome</keyword>
<evidence type="ECO:0000313" key="5">
    <source>
        <dbReference type="Proteomes" id="UP000003751"/>
    </source>
</evidence>
<dbReference type="Proteomes" id="UP000003751">
    <property type="component" value="Unassembled WGS sequence"/>
</dbReference>
<feature type="region of interest" description="Disordered" evidence="1">
    <location>
        <begin position="1"/>
        <end position="37"/>
    </location>
</feature>
<dbReference type="InterPro" id="IPR017146">
    <property type="entry name" value="Lanti_2_LanM"/>
</dbReference>
<dbReference type="GO" id="GO:0005975">
    <property type="term" value="P:carbohydrate metabolic process"/>
    <property type="evidence" value="ECO:0007669"/>
    <property type="project" value="InterPro"/>
</dbReference>
<dbReference type="SUPFAM" id="SSF158745">
    <property type="entry name" value="LanC-like"/>
    <property type="match status" value="1"/>
</dbReference>
<dbReference type="SMART" id="SM01260">
    <property type="entry name" value="LANC_like"/>
    <property type="match status" value="1"/>
</dbReference>
<dbReference type="InterPro" id="IPR007822">
    <property type="entry name" value="LANC-like"/>
</dbReference>
<dbReference type="Proteomes" id="UP000184203">
    <property type="component" value="Unassembled WGS sequence"/>
</dbReference>
<dbReference type="PRINTS" id="PR01950">
    <property type="entry name" value="LANCSUPER"/>
</dbReference>
<dbReference type="Pfam" id="PF13575">
    <property type="entry name" value="DUF4135"/>
    <property type="match status" value="1"/>
</dbReference>